<reference evidence="2 3" key="1">
    <citation type="submission" date="2023-07" db="EMBL/GenBank/DDBJ databases">
        <title>Genomic Encyclopedia of Type Strains, Phase IV (KMG-IV): sequencing the most valuable type-strain genomes for metagenomic binning, comparative biology and taxonomic classification.</title>
        <authorList>
            <person name="Goeker M."/>
        </authorList>
    </citation>
    <scope>NUCLEOTIDE SEQUENCE [LARGE SCALE GENOMIC DNA]</scope>
    <source>
        <strain evidence="2 3">DSM 19562</strain>
    </source>
</reference>
<protein>
    <submittedName>
        <fullName evidence="2">Transcriptional regulator</fullName>
    </submittedName>
</protein>
<organism evidence="2 3">
    <name type="scientific">Methylobacterium persicinum</name>
    <dbReference type="NCBI Taxonomy" id="374426"/>
    <lineage>
        <taxon>Bacteria</taxon>
        <taxon>Pseudomonadati</taxon>
        <taxon>Pseudomonadota</taxon>
        <taxon>Alphaproteobacteria</taxon>
        <taxon>Hyphomicrobiales</taxon>
        <taxon>Methylobacteriaceae</taxon>
        <taxon>Methylobacterium</taxon>
    </lineage>
</organism>
<evidence type="ECO:0000313" key="3">
    <source>
        <dbReference type="Proteomes" id="UP001236369"/>
    </source>
</evidence>
<comment type="caution">
    <text evidence="2">The sequence shown here is derived from an EMBL/GenBank/DDBJ whole genome shotgun (WGS) entry which is preliminary data.</text>
</comment>
<accession>A0ABU0HTZ6</accession>
<keyword evidence="3" id="KW-1185">Reference proteome</keyword>
<proteinExistence type="inferred from homology"/>
<dbReference type="Gene3D" id="1.10.10.1550">
    <property type="entry name" value="ROS/MUCR transcriptional regulator protein"/>
    <property type="match status" value="1"/>
</dbReference>
<evidence type="ECO:0000313" key="2">
    <source>
        <dbReference type="EMBL" id="MDQ0444974.1"/>
    </source>
</evidence>
<dbReference type="Pfam" id="PF05443">
    <property type="entry name" value="ROS_MUCR"/>
    <property type="match status" value="1"/>
</dbReference>
<dbReference type="RefSeq" id="WP_238252799.1">
    <property type="nucleotide sequence ID" value="NZ_BPQX01000061.1"/>
</dbReference>
<dbReference type="Proteomes" id="UP001236369">
    <property type="component" value="Unassembled WGS sequence"/>
</dbReference>
<comment type="similarity">
    <text evidence="1">Belongs to the ros/MucR family.</text>
</comment>
<sequence>MMSSSFDDRLLSLTVQVITAYVGNNHIQSGDLPDVIANIYRKISEIESKRKPIEIPPKLTPQEIERSITKDFLISFEDGKPYKTLRRHLAMHGLTPDDYRAKWGLDASYPMTSPAYSERRSELAKALGLGKIHRVQPGQGAVTARAQRKAVG</sequence>
<name>A0ABU0HTZ6_9HYPH</name>
<dbReference type="EMBL" id="JAUSVV010000018">
    <property type="protein sequence ID" value="MDQ0444974.1"/>
    <property type="molecule type" value="Genomic_DNA"/>
</dbReference>
<dbReference type="InterPro" id="IPR008807">
    <property type="entry name" value="ROS_MUCR"/>
</dbReference>
<gene>
    <name evidence="2" type="ORF">QO016_004499</name>
</gene>
<evidence type="ECO:0000256" key="1">
    <source>
        <dbReference type="ARBA" id="ARBA00007031"/>
    </source>
</evidence>
<dbReference type="InterPro" id="IPR041920">
    <property type="entry name" value="ROS/MUCR_sf"/>
</dbReference>